<keyword evidence="2" id="KW-1185">Reference proteome</keyword>
<sequence>MEKYIVEQIDDFFGVFSNNKNKDLNRLLIPYKLIKVPLSKGDVVEIERNDKGYQINVL</sequence>
<accession>A0A1I5W681</accession>
<gene>
    <name evidence="1" type="ORF">SAMN05421670_1126</name>
</gene>
<organism evidence="1 2">
    <name type="scientific">Psychrobacillus psychrotolerans</name>
    <dbReference type="NCBI Taxonomy" id="126156"/>
    <lineage>
        <taxon>Bacteria</taxon>
        <taxon>Bacillati</taxon>
        <taxon>Bacillota</taxon>
        <taxon>Bacilli</taxon>
        <taxon>Bacillales</taxon>
        <taxon>Bacillaceae</taxon>
        <taxon>Psychrobacillus</taxon>
    </lineage>
</organism>
<name>A0A1I5W681_9BACI</name>
<evidence type="ECO:0000313" key="1">
    <source>
        <dbReference type="EMBL" id="SFQ15255.1"/>
    </source>
</evidence>
<evidence type="ECO:0000313" key="2">
    <source>
        <dbReference type="Proteomes" id="UP000198734"/>
    </source>
</evidence>
<dbReference type="EMBL" id="FOXU01000001">
    <property type="protein sequence ID" value="SFQ15255.1"/>
    <property type="molecule type" value="Genomic_DNA"/>
</dbReference>
<reference evidence="2" key="1">
    <citation type="submission" date="2016-10" db="EMBL/GenBank/DDBJ databases">
        <authorList>
            <person name="Varghese N."/>
            <person name="Submissions S."/>
        </authorList>
    </citation>
    <scope>NUCLEOTIDE SEQUENCE [LARGE SCALE GENOMIC DNA]</scope>
    <source>
        <strain evidence="2">DSM 11706</strain>
    </source>
</reference>
<dbReference type="AlphaFoldDB" id="A0A1I5W681"/>
<dbReference type="RefSeq" id="WP_175496179.1">
    <property type="nucleotide sequence ID" value="NZ_CP183885.1"/>
</dbReference>
<protein>
    <submittedName>
        <fullName evidence="1">Uncharacterized protein</fullName>
    </submittedName>
</protein>
<dbReference type="Proteomes" id="UP000198734">
    <property type="component" value="Unassembled WGS sequence"/>
</dbReference>
<proteinExistence type="predicted"/>